<dbReference type="AlphaFoldDB" id="A0A4C1STB0"/>
<protein>
    <submittedName>
        <fullName evidence="2">Uncharacterized protein</fullName>
    </submittedName>
</protein>
<sequence length="162" mass="18087">MHVDGVGVQSVFHQFRPASRLRRQPSRPSPPARGVYKGRRRPPAQYPALTLQVLSCSGECVAVHTRHSAARGRPIIVEWERRGILAGLSRSVTHRYVTERYTFQICASRVHETAERATLRLRIKGPSGTVETADEFVHEFGLQSNRSLHASDTIPALRSAVV</sequence>
<evidence type="ECO:0000313" key="3">
    <source>
        <dbReference type="Proteomes" id="UP000299102"/>
    </source>
</evidence>
<dbReference type="EMBL" id="BGZK01000016">
    <property type="protein sequence ID" value="GBP05174.1"/>
    <property type="molecule type" value="Genomic_DNA"/>
</dbReference>
<gene>
    <name evidence="2" type="ORF">EVAR_3482_1</name>
</gene>
<name>A0A4C1STB0_EUMVA</name>
<evidence type="ECO:0000256" key="1">
    <source>
        <dbReference type="SAM" id="MobiDB-lite"/>
    </source>
</evidence>
<organism evidence="2 3">
    <name type="scientific">Eumeta variegata</name>
    <name type="common">Bagworm moth</name>
    <name type="synonym">Eumeta japonica</name>
    <dbReference type="NCBI Taxonomy" id="151549"/>
    <lineage>
        <taxon>Eukaryota</taxon>
        <taxon>Metazoa</taxon>
        <taxon>Ecdysozoa</taxon>
        <taxon>Arthropoda</taxon>
        <taxon>Hexapoda</taxon>
        <taxon>Insecta</taxon>
        <taxon>Pterygota</taxon>
        <taxon>Neoptera</taxon>
        <taxon>Endopterygota</taxon>
        <taxon>Lepidoptera</taxon>
        <taxon>Glossata</taxon>
        <taxon>Ditrysia</taxon>
        <taxon>Tineoidea</taxon>
        <taxon>Psychidae</taxon>
        <taxon>Oiketicinae</taxon>
        <taxon>Eumeta</taxon>
    </lineage>
</organism>
<accession>A0A4C1STB0</accession>
<comment type="caution">
    <text evidence="2">The sequence shown here is derived from an EMBL/GenBank/DDBJ whole genome shotgun (WGS) entry which is preliminary data.</text>
</comment>
<evidence type="ECO:0000313" key="2">
    <source>
        <dbReference type="EMBL" id="GBP05174.1"/>
    </source>
</evidence>
<proteinExistence type="predicted"/>
<feature type="region of interest" description="Disordered" evidence="1">
    <location>
        <begin position="17"/>
        <end position="41"/>
    </location>
</feature>
<dbReference type="Proteomes" id="UP000299102">
    <property type="component" value="Unassembled WGS sequence"/>
</dbReference>
<keyword evidence="3" id="KW-1185">Reference proteome</keyword>
<reference evidence="2 3" key="1">
    <citation type="journal article" date="2019" name="Commun. Biol.">
        <title>The bagworm genome reveals a unique fibroin gene that provides high tensile strength.</title>
        <authorList>
            <person name="Kono N."/>
            <person name="Nakamura H."/>
            <person name="Ohtoshi R."/>
            <person name="Tomita M."/>
            <person name="Numata K."/>
            <person name="Arakawa K."/>
        </authorList>
    </citation>
    <scope>NUCLEOTIDE SEQUENCE [LARGE SCALE GENOMIC DNA]</scope>
</reference>